<protein>
    <recommendedName>
        <fullName evidence="3">DUF4382 domain-containing protein</fullName>
    </recommendedName>
</protein>
<keyword evidence="2" id="KW-1185">Reference proteome</keyword>
<name>A0ABP7YRG2_9SPHI</name>
<dbReference type="PROSITE" id="PS51257">
    <property type="entry name" value="PROKAR_LIPOPROTEIN"/>
    <property type="match status" value="1"/>
</dbReference>
<evidence type="ECO:0008006" key="3">
    <source>
        <dbReference type="Google" id="ProtNLM"/>
    </source>
</evidence>
<organism evidence="1 2">
    <name type="scientific">Sphingobacterium kyonggiense</name>
    <dbReference type="NCBI Taxonomy" id="714075"/>
    <lineage>
        <taxon>Bacteria</taxon>
        <taxon>Pseudomonadati</taxon>
        <taxon>Bacteroidota</taxon>
        <taxon>Sphingobacteriia</taxon>
        <taxon>Sphingobacteriales</taxon>
        <taxon>Sphingobacteriaceae</taxon>
        <taxon>Sphingobacterium</taxon>
    </lineage>
</organism>
<accession>A0ABP7YRG2</accession>
<evidence type="ECO:0000313" key="2">
    <source>
        <dbReference type="Proteomes" id="UP001500101"/>
    </source>
</evidence>
<proteinExistence type="predicted"/>
<dbReference type="EMBL" id="BAAAZI010000007">
    <property type="protein sequence ID" value="GAA4139758.1"/>
    <property type="molecule type" value="Genomic_DNA"/>
</dbReference>
<comment type="caution">
    <text evidence="1">The sequence shown here is derived from an EMBL/GenBank/DDBJ whole genome shotgun (WGS) entry which is preliminary data.</text>
</comment>
<evidence type="ECO:0000313" key="1">
    <source>
        <dbReference type="EMBL" id="GAA4139758.1"/>
    </source>
</evidence>
<sequence>MKRNILIAATIGMFSLMSLGCSKDDDVSGEVGTEYLKVKVDGVEKNFSVVSAYWADGGNTLSLNGTLMDGKNPSEALMLSVISDDARVPAGQYSLDDATSFTILAAHMHMQGTGQVNSGATRDTETKDDAFNLKIDKIDNSHVQGSFSGVLAQTQGLNTLGKITLTDGKFSLKIKPN</sequence>
<reference evidence="2" key="1">
    <citation type="journal article" date="2019" name="Int. J. Syst. Evol. Microbiol.">
        <title>The Global Catalogue of Microorganisms (GCM) 10K type strain sequencing project: providing services to taxonomists for standard genome sequencing and annotation.</title>
        <authorList>
            <consortium name="The Broad Institute Genomics Platform"/>
            <consortium name="The Broad Institute Genome Sequencing Center for Infectious Disease"/>
            <person name="Wu L."/>
            <person name="Ma J."/>
        </authorList>
    </citation>
    <scope>NUCLEOTIDE SEQUENCE [LARGE SCALE GENOMIC DNA]</scope>
    <source>
        <strain evidence="2">JCM 16704</strain>
    </source>
</reference>
<dbReference type="Proteomes" id="UP001500101">
    <property type="component" value="Unassembled WGS sequence"/>
</dbReference>
<gene>
    <name evidence="1" type="ORF">GCM10022216_18210</name>
</gene>
<dbReference type="RefSeq" id="WP_344674386.1">
    <property type="nucleotide sequence ID" value="NZ_BAAAZI010000007.1"/>
</dbReference>